<dbReference type="EMBL" id="ML993599">
    <property type="protein sequence ID" value="KAF2165590.1"/>
    <property type="molecule type" value="Genomic_DNA"/>
</dbReference>
<dbReference type="Proteomes" id="UP000799537">
    <property type="component" value="Unassembled WGS sequence"/>
</dbReference>
<protein>
    <recommendedName>
        <fullName evidence="3">BTB domain-containing protein</fullName>
    </recommendedName>
</protein>
<sequence>MPARKRPAREMEVDSRAAVGSGGVDHISKNGDVVFYFPGTPTNGNNKITKIRVSSAILTMTSPVFATLLGPHFREGQEPRNPSSPLEIPLPEDDLQTMSDLCLLLHHICVPEFALASDLDRVVAFAVAADKWDCTEALTLQSRGILLQALYHNVVSDDGVGLAKLATIAYCLNEEQIFADVVDTLMLNYAGSFLEVKNELEESILPVQFYLVLEERRSKAREKLSVGLRELSSFCKRCKTTMAKGAVDSEYLRHIAMDDPESDWPPAWQEKSITLDKAFNHIRSLKPIAFRPMVACKDCGSRIPTTVHRADFEALCRRTARLWEGLSLACIGEDCLLFKEDSLRCAYEGEDAE</sequence>
<gene>
    <name evidence="1" type="ORF">M409DRAFT_23883</name>
</gene>
<dbReference type="AlphaFoldDB" id="A0A6A6CHE0"/>
<evidence type="ECO:0000313" key="1">
    <source>
        <dbReference type="EMBL" id="KAF2165590.1"/>
    </source>
</evidence>
<reference evidence="1" key="1">
    <citation type="journal article" date="2020" name="Stud. Mycol.">
        <title>101 Dothideomycetes genomes: a test case for predicting lifestyles and emergence of pathogens.</title>
        <authorList>
            <person name="Haridas S."/>
            <person name="Albert R."/>
            <person name="Binder M."/>
            <person name="Bloem J."/>
            <person name="Labutti K."/>
            <person name="Salamov A."/>
            <person name="Andreopoulos B."/>
            <person name="Baker S."/>
            <person name="Barry K."/>
            <person name="Bills G."/>
            <person name="Bluhm B."/>
            <person name="Cannon C."/>
            <person name="Castanera R."/>
            <person name="Culley D."/>
            <person name="Daum C."/>
            <person name="Ezra D."/>
            <person name="Gonzalez J."/>
            <person name="Henrissat B."/>
            <person name="Kuo A."/>
            <person name="Liang C."/>
            <person name="Lipzen A."/>
            <person name="Lutzoni F."/>
            <person name="Magnuson J."/>
            <person name="Mondo S."/>
            <person name="Nolan M."/>
            <person name="Ohm R."/>
            <person name="Pangilinan J."/>
            <person name="Park H.-J."/>
            <person name="Ramirez L."/>
            <person name="Alfaro M."/>
            <person name="Sun H."/>
            <person name="Tritt A."/>
            <person name="Yoshinaga Y."/>
            <person name="Zwiers L.-H."/>
            <person name="Turgeon B."/>
            <person name="Goodwin S."/>
            <person name="Spatafora J."/>
            <person name="Crous P."/>
            <person name="Grigoriev I."/>
        </authorList>
    </citation>
    <scope>NUCLEOTIDE SEQUENCE</scope>
    <source>
        <strain evidence="1">ATCC 36951</strain>
    </source>
</reference>
<organism evidence="1 2">
    <name type="scientific">Zasmidium cellare ATCC 36951</name>
    <dbReference type="NCBI Taxonomy" id="1080233"/>
    <lineage>
        <taxon>Eukaryota</taxon>
        <taxon>Fungi</taxon>
        <taxon>Dikarya</taxon>
        <taxon>Ascomycota</taxon>
        <taxon>Pezizomycotina</taxon>
        <taxon>Dothideomycetes</taxon>
        <taxon>Dothideomycetidae</taxon>
        <taxon>Mycosphaerellales</taxon>
        <taxon>Mycosphaerellaceae</taxon>
        <taxon>Zasmidium</taxon>
    </lineage>
</organism>
<dbReference type="GeneID" id="54560258"/>
<evidence type="ECO:0000313" key="2">
    <source>
        <dbReference type="Proteomes" id="UP000799537"/>
    </source>
</evidence>
<dbReference type="InterPro" id="IPR011333">
    <property type="entry name" value="SKP1/BTB/POZ_sf"/>
</dbReference>
<dbReference type="Gene3D" id="3.30.710.10">
    <property type="entry name" value="Potassium Channel Kv1.1, Chain A"/>
    <property type="match status" value="1"/>
</dbReference>
<dbReference type="OrthoDB" id="3650523at2759"/>
<accession>A0A6A6CHE0</accession>
<name>A0A6A6CHE0_ZASCE</name>
<dbReference type="RefSeq" id="XP_033666479.1">
    <property type="nucleotide sequence ID" value="XM_033806986.1"/>
</dbReference>
<proteinExistence type="predicted"/>
<keyword evidence="2" id="KW-1185">Reference proteome</keyword>
<evidence type="ECO:0008006" key="3">
    <source>
        <dbReference type="Google" id="ProtNLM"/>
    </source>
</evidence>